<evidence type="ECO:0000256" key="2">
    <source>
        <dbReference type="ARBA" id="ARBA00022980"/>
    </source>
</evidence>
<dbReference type="EMBL" id="QWKX01000031">
    <property type="protein sequence ID" value="RIH77103.1"/>
    <property type="molecule type" value="Genomic_DNA"/>
</dbReference>
<dbReference type="SUPFAM" id="SSF57716">
    <property type="entry name" value="Glucocorticoid receptor-like (DNA-binding domain)"/>
    <property type="match status" value="1"/>
</dbReference>
<dbReference type="GO" id="GO:0006412">
    <property type="term" value="P:translation"/>
    <property type="evidence" value="ECO:0007669"/>
    <property type="project" value="UniProtKB-UniRule"/>
</dbReference>
<protein>
    <recommendedName>
        <fullName evidence="4 5">Small ribosomal subunit protein uS14</fullName>
    </recommendedName>
</protein>
<name>A0A399E0S8_9DEIN</name>
<dbReference type="PANTHER" id="PTHR19836">
    <property type="entry name" value="30S RIBOSOMAL PROTEIN S14"/>
    <property type="match status" value="1"/>
</dbReference>
<dbReference type="Gene3D" id="4.10.830.10">
    <property type="entry name" value="30s Ribosomal Protein S14, Chain N"/>
    <property type="match status" value="1"/>
</dbReference>
<dbReference type="RefSeq" id="WP_013014854.1">
    <property type="nucleotide sequence ID" value="NZ_JBHSXZ010000037.1"/>
</dbReference>
<dbReference type="GO" id="GO:0003735">
    <property type="term" value="F:structural constituent of ribosome"/>
    <property type="evidence" value="ECO:0007669"/>
    <property type="project" value="InterPro"/>
</dbReference>
<dbReference type="PANTHER" id="PTHR19836:SF19">
    <property type="entry name" value="SMALL RIBOSOMAL SUBUNIT PROTEIN US14M"/>
    <property type="match status" value="1"/>
</dbReference>
<dbReference type="Pfam" id="PF00253">
    <property type="entry name" value="Ribosomal_S14"/>
    <property type="match status" value="1"/>
</dbReference>
<organism evidence="6 7">
    <name type="scientific">Meiothermus taiwanensis</name>
    <dbReference type="NCBI Taxonomy" id="172827"/>
    <lineage>
        <taxon>Bacteria</taxon>
        <taxon>Thermotogati</taxon>
        <taxon>Deinococcota</taxon>
        <taxon>Deinococci</taxon>
        <taxon>Thermales</taxon>
        <taxon>Thermaceae</taxon>
        <taxon>Meiothermus</taxon>
    </lineage>
</organism>
<reference evidence="6 7" key="1">
    <citation type="submission" date="2018-08" db="EMBL/GenBank/DDBJ databases">
        <title>Meiothermus cateniformans JCM 15151 genome sequencing project.</title>
        <authorList>
            <person name="Da Costa M.S."/>
            <person name="Albuquerque L."/>
            <person name="Raposo P."/>
            <person name="Froufe H.J.C."/>
            <person name="Barroso C.S."/>
            <person name="Egas C."/>
        </authorList>
    </citation>
    <scope>NUCLEOTIDE SEQUENCE [LARGE SCALE GENOMIC DNA]</scope>
    <source>
        <strain evidence="6 7">JCM 15151</strain>
    </source>
</reference>
<evidence type="ECO:0000256" key="1">
    <source>
        <dbReference type="ARBA" id="ARBA00009083"/>
    </source>
</evidence>
<accession>A0A399E0S8</accession>
<evidence type="ECO:0000313" key="6">
    <source>
        <dbReference type="EMBL" id="RIH77103.1"/>
    </source>
</evidence>
<comment type="caution">
    <text evidence="6">The sequence shown here is derived from an EMBL/GenBank/DDBJ whole genome shotgun (WGS) entry which is preliminary data.</text>
</comment>
<evidence type="ECO:0000256" key="3">
    <source>
        <dbReference type="ARBA" id="ARBA00023274"/>
    </source>
</evidence>
<proteinExistence type="inferred from homology"/>
<dbReference type="GO" id="GO:0015935">
    <property type="term" value="C:small ribosomal subunit"/>
    <property type="evidence" value="ECO:0007669"/>
    <property type="project" value="TreeGrafter"/>
</dbReference>
<evidence type="ECO:0000256" key="5">
    <source>
        <dbReference type="HAMAP-Rule" id="MF_00537"/>
    </source>
</evidence>
<dbReference type="InterPro" id="IPR001209">
    <property type="entry name" value="Ribosomal_uS14"/>
</dbReference>
<dbReference type="NCBIfam" id="NF006477">
    <property type="entry name" value="PRK08881.1"/>
    <property type="match status" value="1"/>
</dbReference>
<comment type="similarity">
    <text evidence="1 5">Belongs to the universal ribosomal protein uS14 family.</text>
</comment>
<dbReference type="GO" id="GO:0005737">
    <property type="term" value="C:cytoplasm"/>
    <property type="evidence" value="ECO:0007669"/>
    <property type="project" value="UniProtKB-ARBA"/>
</dbReference>
<keyword evidence="2 5" id="KW-0689">Ribosomal protein</keyword>
<dbReference type="PROSITE" id="PS00527">
    <property type="entry name" value="RIBOSOMAL_S14"/>
    <property type="match status" value="1"/>
</dbReference>
<comment type="function">
    <text evidence="5">Binds 16S rRNA, required for the assembly of 30S particles and may also be responsible for determining the conformation of the 16S rRNA at the A site.</text>
</comment>
<dbReference type="InterPro" id="IPR043140">
    <property type="entry name" value="Ribosomal_uS14_sf"/>
</dbReference>
<evidence type="ECO:0000313" key="7">
    <source>
        <dbReference type="Proteomes" id="UP000266089"/>
    </source>
</evidence>
<dbReference type="InterPro" id="IPR018271">
    <property type="entry name" value="Ribosomal_uS14_CS"/>
</dbReference>
<keyword evidence="5" id="KW-0694">RNA-binding</keyword>
<dbReference type="AlphaFoldDB" id="A0A399E0S8"/>
<keyword evidence="3 5" id="KW-0687">Ribonucleoprotein</keyword>
<comment type="subunit">
    <text evidence="5">Part of the 30S ribosomal subunit. Contacts proteins S3 and S10.</text>
</comment>
<dbReference type="Proteomes" id="UP000266089">
    <property type="component" value="Unassembled WGS sequence"/>
</dbReference>
<dbReference type="InterPro" id="IPR023036">
    <property type="entry name" value="Ribosomal_uS14_bac/plastid"/>
</dbReference>
<gene>
    <name evidence="6" type="primary">rpsN2</name>
    <name evidence="5" type="synonym">rpsN</name>
    <name evidence="6" type="ORF">Mcate_01465</name>
</gene>
<evidence type="ECO:0000256" key="4">
    <source>
        <dbReference type="ARBA" id="ARBA00035167"/>
    </source>
</evidence>
<sequence>MAKKSQVEKMKRKLKTIAKYAAKRAALKAAGDYAALAELPRDASPTRHKNRCAVTGRSKAYMRYFGLSRLQFREMAHKGQLPGVKKASW</sequence>
<dbReference type="OrthoDB" id="9810484at2"/>
<dbReference type="GO" id="GO:0019843">
    <property type="term" value="F:rRNA binding"/>
    <property type="evidence" value="ECO:0007669"/>
    <property type="project" value="UniProtKB-UniRule"/>
</dbReference>
<dbReference type="HAMAP" id="MF_00537">
    <property type="entry name" value="Ribosomal_uS14_1"/>
    <property type="match status" value="1"/>
</dbReference>
<keyword evidence="5" id="KW-0699">rRNA-binding</keyword>